<organism evidence="2 3">
    <name type="scientific">Flavobacterium frigoris</name>
    <dbReference type="NCBI Taxonomy" id="229204"/>
    <lineage>
        <taxon>Bacteria</taxon>
        <taxon>Pseudomonadati</taxon>
        <taxon>Bacteroidota</taxon>
        <taxon>Flavobacteriia</taxon>
        <taxon>Flavobacteriales</taxon>
        <taxon>Flavobacteriaceae</taxon>
        <taxon>Flavobacterium</taxon>
    </lineage>
</organism>
<protein>
    <recommendedName>
        <fullName evidence="4">Yip1 domain-containing protein</fullName>
    </recommendedName>
</protein>
<evidence type="ECO:0000313" key="3">
    <source>
        <dbReference type="Proteomes" id="UP000183658"/>
    </source>
</evidence>
<feature type="transmembrane region" description="Helical" evidence="1">
    <location>
        <begin position="94"/>
        <end position="118"/>
    </location>
</feature>
<feature type="transmembrane region" description="Helical" evidence="1">
    <location>
        <begin position="56"/>
        <end position="82"/>
    </location>
</feature>
<dbReference type="EMBL" id="FOFZ01000002">
    <property type="protein sequence ID" value="SEQ42263.1"/>
    <property type="molecule type" value="Genomic_DNA"/>
</dbReference>
<keyword evidence="1" id="KW-0472">Membrane</keyword>
<feature type="transmembrane region" description="Helical" evidence="1">
    <location>
        <begin position="183"/>
        <end position="206"/>
    </location>
</feature>
<evidence type="ECO:0000313" key="2">
    <source>
        <dbReference type="EMBL" id="SEQ42263.1"/>
    </source>
</evidence>
<name>A0A1H9FXG2_FLAFI</name>
<gene>
    <name evidence="2" type="ORF">SAMN05444355_102315</name>
</gene>
<evidence type="ECO:0008006" key="4">
    <source>
        <dbReference type="Google" id="ProtNLM"/>
    </source>
</evidence>
<reference evidence="3" key="1">
    <citation type="submission" date="2016-10" db="EMBL/GenBank/DDBJ databases">
        <authorList>
            <person name="Varghese N."/>
            <person name="Submissions S."/>
        </authorList>
    </citation>
    <scope>NUCLEOTIDE SEQUENCE [LARGE SCALE GENOMIC DNA]</scope>
    <source>
        <strain evidence="3">DSM 15719</strain>
    </source>
</reference>
<evidence type="ECO:0000256" key="1">
    <source>
        <dbReference type="SAM" id="Phobius"/>
    </source>
</evidence>
<proteinExistence type="predicted"/>
<keyword evidence="1" id="KW-1133">Transmembrane helix</keyword>
<feature type="transmembrane region" description="Helical" evidence="1">
    <location>
        <begin position="7"/>
        <end position="27"/>
    </location>
</feature>
<sequence length="209" mass="24810">MKIKWSFILLTFLTVFISFFLIKLLHINQLLNLSLTNTLKSDDLEKYLNLREKWAFVSYLLIPVIILIKLVLISSILNISMFMFSEKKIKFKQLFHIIIKAEFIFLLVPIFKIIWFYFFKTNYTLEDIQFFYPLSALSIVGYKGLEPWLIYPFQVINLFELAYWLLLAYFIGKITETNMDHGLKIVSSSYGSALLLWVVVIMFFTLNYS</sequence>
<dbReference type="AlphaFoldDB" id="A0A1H9FXG2"/>
<keyword evidence="3" id="KW-1185">Reference proteome</keyword>
<dbReference type="OrthoDB" id="825516at2"/>
<feature type="transmembrane region" description="Helical" evidence="1">
    <location>
        <begin position="148"/>
        <end position="171"/>
    </location>
</feature>
<dbReference type="Proteomes" id="UP000183658">
    <property type="component" value="Unassembled WGS sequence"/>
</dbReference>
<keyword evidence="1" id="KW-0812">Transmembrane</keyword>
<accession>A0A1H9FXG2</accession>